<dbReference type="PANTHER" id="PTHR10870">
    <property type="entry name" value="CELL CYCLE CHECKPOINT PROTEIN RAD1"/>
    <property type="match status" value="1"/>
</dbReference>
<proteinExistence type="inferred from homology"/>
<dbReference type="InterPro" id="IPR003021">
    <property type="entry name" value="Rad1_Rec1_Rad17"/>
</dbReference>
<dbReference type="Pfam" id="PF02144">
    <property type="entry name" value="Rad1"/>
    <property type="match status" value="1"/>
</dbReference>
<keyword evidence="3" id="KW-0227">DNA damage</keyword>
<comment type="caution">
    <text evidence="7">The sequence shown here is derived from an EMBL/GenBank/DDBJ whole genome shotgun (WGS) entry which is preliminary data.</text>
</comment>
<evidence type="ECO:0000313" key="7">
    <source>
        <dbReference type="EMBL" id="RDB24017.1"/>
    </source>
</evidence>
<keyword evidence="8" id="KW-1185">Reference proteome</keyword>
<reference evidence="7" key="1">
    <citation type="submission" date="2018-04" db="EMBL/GenBank/DDBJ databases">
        <title>Whole genome sequencing of Hypsizygus marmoreus.</title>
        <authorList>
            <person name="Choi I.-G."/>
            <person name="Min B."/>
            <person name="Kim J.-G."/>
            <person name="Kim S."/>
            <person name="Oh Y.-L."/>
            <person name="Kong W.-S."/>
            <person name="Park H."/>
            <person name="Jeong J."/>
            <person name="Song E.-S."/>
        </authorList>
    </citation>
    <scope>NUCLEOTIDE SEQUENCE [LARGE SCALE GENOMIC DNA]</scope>
    <source>
        <strain evidence="7">51987-8</strain>
    </source>
</reference>
<dbReference type="GO" id="GO:0000077">
    <property type="term" value="P:DNA damage checkpoint signaling"/>
    <property type="evidence" value="ECO:0007669"/>
    <property type="project" value="InterPro"/>
</dbReference>
<dbReference type="InterPro" id="IPR046938">
    <property type="entry name" value="DNA_clamp_sf"/>
</dbReference>
<comment type="subcellular location">
    <subcellularLocation>
        <location evidence="1">Nucleus</location>
    </subcellularLocation>
</comment>
<dbReference type="FunCoup" id="A0A369JU10">
    <property type="interactions" value="533"/>
</dbReference>
<dbReference type="AlphaFoldDB" id="A0A369JU10"/>
<feature type="compositionally biased region" description="Gly residues" evidence="6">
    <location>
        <begin position="144"/>
        <end position="158"/>
    </location>
</feature>
<protein>
    <submittedName>
        <fullName evidence="7">Cell cycle checkpoint protein RAD1</fullName>
    </submittedName>
</protein>
<dbReference type="InParanoid" id="A0A369JU10"/>
<dbReference type="SUPFAM" id="SSF55979">
    <property type="entry name" value="DNA clamp"/>
    <property type="match status" value="1"/>
</dbReference>
<dbReference type="Gene3D" id="3.70.10.10">
    <property type="match status" value="2"/>
</dbReference>
<dbReference type="GO" id="GO:0030896">
    <property type="term" value="C:checkpoint clamp complex"/>
    <property type="evidence" value="ECO:0007669"/>
    <property type="project" value="TreeGrafter"/>
</dbReference>
<evidence type="ECO:0000256" key="2">
    <source>
        <dbReference type="ARBA" id="ARBA00010991"/>
    </source>
</evidence>
<evidence type="ECO:0000256" key="5">
    <source>
        <dbReference type="ARBA" id="ARBA00023242"/>
    </source>
</evidence>
<evidence type="ECO:0000256" key="3">
    <source>
        <dbReference type="ARBA" id="ARBA00022763"/>
    </source>
</evidence>
<evidence type="ECO:0000256" key="1">
    <source>
        <dbReference type="ARBA" id="ARBA00004123"/>
    </source>
</evidence>
<comment type="similarity">
    <text evidence="2">Belongs to the rad1 family.</text>
</comment>
<dbReference type="PRINTS" id="PR01245">
    <property type="entry name" value="RAD1REC1"/>
</dbReference>
<organism evidence="7 8">
    <name type="scientific">Hypsizygus marmoreus</name>
    <name type="common">White beech mushroom</name>
    <name type="synonym">Agaricus marmoreus</name>
    <dbReference type="NCBI Taxonomy" id="39966"/>
    <lineage>
        <taxon>Eukaryota</taxon>
        <taxon>Fungi</taxon>
        <taxon>Dikarya</taxon>
        <taxon>Basidiomycota</taxon>
        <taxon>Agaricomycotina</taxon>
        <taxon>Agaricomycetes</taxon>
        <taxon>Agaricomycetidae</taxon>
        <taxon>Agaricales</taxon>
        <taxon>Tricholomatineae</taxon>
        <taxon>Lyophyllaceae</taxon>
        <taxon>Hypsizygus</taxon>
    </lineage>
</organism>
<dbReference type="EMBL" id="LUEZ02000045">
    <property type="protein sequence ID" value="RDB24017.1"/>
    <property type="molecule type" value="Genomic_DNA"/>
</dbReference>
<dbReference type="Proteomes" id="UP000076154">
    <property type="component" value="Unassembled WGS sequence"/>
</dbReference>
<gene>
    <name evidence="7" type="primary">RAD1</name>
    <name evidence="7" type="ORF">Hypma_008643</name>
</gene>
<dbReference type="PANTHER" id="PTHR10870:SF0">
    <property type="entry name" value="CELL CYCLE CHECKPOINT PROTEIN RAD1"/>
    <property type="match status" value="1"/>
</dbReference>
<dbReference type="GO" id="GO:0006281">
    <property type="term" value="P:DNA repair"/>
    <property type="evidence" value="ECO:0007669"/>
    <property type="project" value="UniProtKB-KW"/>
</dbReference>
<sequence length="363" mass="40056">MSQPIEDEELPPVLKASVHDVRYFAALLRGVNFINRATITVTERGLTITVEEARTLLGTAFIFSDVFDEYCYRSENPPVVASQDSQDSEIVDNTAFEVPLNTLIECLNIFGTAGSTSANVTTSKFKKWKKAGDDSDNDDDGGRGRSAGGRGIDSYFGGGSEKRTGMRLTYAGAGYPLTLLLAEDATGPTTTCEITTFDPEPHLELDFDNSKMVLKIILKSSWLRDALSELDPSFDKLTFIGNPPPDAEATTSRQKQRPRDNEKPMLRIQAAGTFGSTEMDYPNDRDVLETFECTRSVRFSYRFAHISRALRALQSSTKTSLRIDEEGLLSLQFLMPSPKPKGAGGTSTDAFIEFRCLALDDEF</sequence>
<dbReference type="STRING" id="39966.A0A369JU10"/>
<evidence type="ECO:0000313" key="8">
    <source>
        <dbReference type="Proteomes" id="UP000076154"/>
    </source>
</evidence>
<keyword evidence="5" id="KW-0539">Nucleus</keyword>
<evidence type="ECO:0000256" key="4">
    <source>
        <dbReference type="ARBA" id="ARBA00023204"/>
    </source>
</evidence>
<keyword evidence="4" id="KW-0234">DNA repair</keyword>
<feature type="region of interest" description="Disordered" evidence="6">
    <location>
        <begin position="240"/>
        <end position="264"/>
    </location>
</feature>
<dbReference type="OrthoDB" id="337581at2759"/>
<evidence type="ECO:0000256" key="6">
    <source>
        <dbReference type="SAM" id="MobiDB-lite"/>
    </source>
</evidence>
<feature type="region of interest" description="Disordered" evidence="6">
    <location>
        <begin position="129"/>
        <end position="158"/>
    </location>
</feature>
<name>A0A369JU10_HYPMA</name>
<accession>A0A369JU10</accession>